<reference evidence="8" key="1">
    <citation type="submission" date="2021-01" db="EMBL/GenBank/DDBJ databases">
        <authorList>
            <person name="Corre E."/>
            <person name="Pelletier E."/>
            <person name="Niang G."/>
            <person name="Scheremetjew M."/>
            <person name="Finn R."/>
            <person name="Kale V."/>
            <person name="Holt S."/>
            <person name="Cochrane G."/>
            <person name="Meng A."/>
            <person name="Brown T."/>
            <person name="Cohen L."/>
        </authorList>
    </citation>
    <scope>NUCLEOTIDE SEQUENCE</scope>
    <source>
        <strain evidence="8">NIES-381</strain>
    </source>
</reference>
<feature type="compositionally biased region" description="Basic and acidic residues" evidence="5">
    <location>
        <begin position="15"/>
        <end position="25"/>
    </location>
</feature>
<feature type="transmembrane region" description="Helical" evidence="6">
    <location>
        <begin position="270"/>
        <end position="295"/>
    </location>
</feature>
<feature type="transmembrane region" description="Helical" evidence="6">
    <location>
        <begin position="334"/>
        <end position="353"/>
    </location>
</feature>
<dbReference type="AlphaFoldDB" id="A0A7S1J7R7"/>
<organism evidence="8">
    <name type="scientific">Eutreptiella gymnastica</name>
    <dbReference type="NCBI Taxonomy" id="73025"/>
    <lineage>
        <taxon>Eukaryota</taxon>
        <taxon>Discoba</taxon>
        <taxon>Euglenozoa</taxon>
        <taxon>Euglenida</taxon>
        <taxon>Spirocuta</taxon>
        <taxon>Euglenophyceae</taxon>
        <taxon>Eutreptiales</taxon>
        <taxon>Eutreptiaceae</taxon>
        <taxon>Eutreptiella</taxon>
    </lineage>
</organism>
<name>A0A7S1J7R7_9EUGL</name>
<proteinExistence type="predicted"/>
<gene>
    <name evidence="8" type="ORF">EGYM00392_LOCUS45930</name>
</gene>
<evidence type="ECO:0000256" key="5">
    <source>
        <dbReference type="SAM" id="MobiDB-lite"/>
    </source>
</evidence>
<dbReference type="InterPro" id="IPR050186">
    <property type="entry name" value="TPT_transporter"/>
</dbReference>
<evidence type="ECO:0000256" key="6">
    <source>
        <dbReference type="SAM" id="Phobius"/>
    </source>
</evidence>
<keyword evidence="4 6" id="KW-0472">Membrane</keyword>
<dbReference type="GO" id="GO:0016020">
    <property type="term" value="C:membrane"/>
    <property type="evidence" value="ECO:0007669"/>
    <property type="project" value="UniProtKB-SubCell"/>
</dbReference>
<evidence type="ECO:0000256" key="3">
    <source>
        <dbReference type="ARBA" id="ARBA00022989"/>
    </source>
</evidence>
<evidence type="ECO:0000256" key="1">
    <source>
        <dbReference type="ARBA" id="ARBA00004141"/>
    </source>
</evidence>
<evidence type="ECO:0000259" key="7">
    <source>
        <dbReference type="Pfam" id="PF03151"/>
    </source>
</evidence>
<protein>
    <recommendedName>
        <fullName evidence="7">Sugar phosphate transporter domain-containing protein</fullName>
    </recommendedName>
</protein>
<feature type="transmembrane region" description="Helical" evidence="6">
    <location>
        <begin position="68"/>
        <end position="89"/>
    </location>
</feature>
<dbReference type="EMBL" id="HBGA01124448">
    <property type="protein sequence ID" value="CAD9034777.1"/>
    <property type="molecule type" value="Transcribed_RNA"/>
</dbReference>
<evidence type="ECO:0000313" key="8">
    <source>
        <dbReference type="EMBL" id="CAD9034777.1"/>
    </source>
</evidence>
<dbReference type="PANTHER" id="PTHR11132">
    <property type="entry name" value="SOLUTE CARRIER FAMILY 35"/>
    <property type="match status" value="1"/>
</dbReference>
<evidence type="ECO:0000256" key="2">
    <source>
        <dbReference type="ARBA" id="ARBA00022692"/>
    </source>
</evidence>
<accession>A0A7S1J7R7</accession>
<feature type="domain" description="Sugar phosphate transporter" evidence="7">
    <location>
        <begin position="79"/>
        <end position="347"/>
    </location>
</feature>
<dbReference type="Pfam" id="PF03151">
    <property type="entry name" value="TPT"/>
    <property type="match status" value="1"/>
</dbReference>
<feature type="transmembrane region" description="Helical" evidence="6">
    <location>
        <begin position="132"/>
        <end position="153"/>
    </location>
</feature>
<comment type="subcellular location">
    <subcellularLocation>
        <location evidence="1">Membrane</location>
        <topology evidence="1">Multi-pass membrane protein</topology>
    </subcellularLocation>
</comment>
<feature type="transmembrane region" description="Helical" evidence="6">
    <location>
        <begin position="238"/>
        <end position="258"/>
    </location>
</feature>
<keyword evidence="3 6" id="KW-1133">Transmembrane helix</keyword>
<feature type="transmembrane region" description="Helical" evidence="6">
    <location>
        <begin position="95"/>
        <end position="112"/>
    </location>
</feature>
<feature type="transmembrane region" description="Helical" evidence="6">
    <location>
        <begin position="207"/>
        <end position="226"/>
    </location>
</feature>
<feature type="region of interest" description="Disordered" evidence="5">
    <location>
        <begin position="1"/>
        <end position="34"/>
    </location>
</feature>
<evidence type="ECO:0000256" key="4">
    <source>
        <dbReference type="ARBA" id="ARBA00023136"/>
    </source>
</evidence>
<feature type="transmembrane region" description="Helical" evidence="6">
    <location>
        <begin position="183"/>
        <end position="201"/>
    </location>
</feature>
<keyword evidence="2 6" id="KW-0812">Transmembrane</keyword>
<dbReference type="InterPro" id="IPR004853">
    <property type="entry name" value="Sugar_P_trans_dom"/>
</dbReference>
<feature type="transmembrane region" description="Helical" evidence="6">
    <location>
        <begin position="307"/>
        <end position="328"/>
    </location>
</feature>
<sequence>MAVACDFPGQPSAGKDVRTRIDPEHTGQGPLQGQAPGRHVLLKRFTEPHSSVKPHTKNSSMIESVGAALLYGITGIGAMLISKVAFSVYKFPSPPFIAFLQLMLTTSSIAILKQMHFVQFEDLSINACRMVWPMPIFFMGNALCSLGGTQAVSVPTFSALRKFSILMVMVLEKVVLKKTPSRNTQGCVGIMILGAFVASAKDLDFDLFGYIYVMANNLFTAFNYIVTKQKSEQPSLGAVGSLFYCALLSLPVGCGLAARDFDSLYNFPHWSSGMFLACLCGSTVMGCLTTFSIIYCTKVNSGLTTSVVGCLRNVFPVYIGMLSIFGYTFDVWNFIGHSISVIGAVLYTCTKLWEDRKKKEEEKRRDVSTDAEP</sequence>